<keyword evidence="2" id="KW-1185">Reference proteome</keyword>
<evidence type="ECO:0000313" key="2">
    <source>
        <dbReference type="Proteomes" id="UP000077519"/>
    </source>
</evidence>
<organism evidence="1 2">
    <name type="scientific">Rhodococcoides kyotonense</name>
    <dbReference type="NCBI Taxonomy" id="398843"/>
    <lineage>
        <taxon>Bacteria</taxon>
        <taxon>Bacillati</taxon>
        <taxon>Actinomycetota</taxon>
        <taxon>Actinomycetes</taxon>
        <taxon>Mycobacteriales</taxon>
        <taxon>Nocardiaceae</taxon>
        <taxon>Rhodococcoides</taxon>
    </lineage>
</organism>
<sequence length="241" mass="26241">MYSPVTHIDSRRNDYRSVVEAVASRVEKLAPRATTPFWFPGWPQEIEAALLDAVYSARASYGGENSGVRRVVAQWRAHRGGGSLDDLGMLASFVDDPDALANILGNRQRVAGNATTKAEAAARAAAALIAAGATRTDDLVDPWDEQRAEQYDEQHDAFTSITGIGTKTWDCLLFLTGRRRQQDFELLTSFVSSAVGHDVDDCAMLKLIGDAAATLDTDAASVEHALWRVLRRPAPRKKVSA</sequence>
<proteinExistence type="predicted"/>
<dbReference type="AlphaFoldDB" id="A0A177YMY0"/>
<comment type="caution">
    <text evidence="1">The sequence shown here is derived from an EMBL/GenBank/DDBJ whole genome shotgun (WGS) entry which is preliminary data.</text>
</comment>
<accession>A0A177YMY0</accession>
<dbReference type="Gene3D" id="1.10.340.30">
    <property type="entry name" value="Hypothetical protein, domain 2"/>
    <property type="match status" value="1"/>
</dbReference>
<gene>
    <name evidence="1" type="ORF">A3K89_14650</name>
</gene>
<name>A0A177YMY0_9NOCA</name>
<dbReference type="Proteomes" id="UP000077519">
    <property type="component" value="Unassembled WGS sequence"/>
</dbReference>
<protein>
    <submittedName>
        <fullName evidence="1">Uncharacterized protein</fullName>
    </submittedName>
</protein>
<reference evidence="1 2" key="1">
    <citation type="submission" date="2016-03" db="EMBL/GenBank/DDBJ databases">
        <title>Genome sequence of Rhodococcus kyotonensis KB10.</title>
        <authorList>
            <person name="Jeong H."/>
            <person name="Hong C.E."/>
            <person name="Jo S.H."/>
            <person name="Park J.M."/>
        </authorList>
    </citation>
    <scope>NUCLEOTIDE SEQUENCE [LARGE SCALE GENOMIC DNA]</scope>
    <source>
        <strain evidence="1 2">KB10</strain>
    </source>
</reference>
<dbReference type="EMBL" id="LVHI01000002">
    <property type="protein sequence ID" value="OAK56863.1"/>
    <property type="molecule type" value="Genomic_DNA"/>
</dbReference>
<evidence type="ECO:0000313" key="1">
    <source>
        <dbReference type="EMBL" id="OAK56863.1"/>
    </source>
</evidence>
<dbReference type="RefSeq" id="WP_068421017.1">
    <property type="nucleotide sequence ID" value="NZ_LVHI01000002.1"/>
</dbReference>